<accession>A0A448ZB40</accession>
<feature type="transmembrane region" description="Helical" evidence="2">
    <location>
        <begin position="115"/>
        <end position="135"/>
    </location>
</feature>
<keyword evidence="2" id="KW-0472">Membrane</keyword>
<sequence length="170" mass="19293">MDKAMEKLEPVIQKVDNFIAQYPSVTQYEKFKDLEEKTGYPKALFFVGMCSLIMFMVIVTGGMKLLSNLIGFLYPAYMSFKALDGGKGVDGDATQWMMYWITFCSINLMDETFSFLSSTIPMYYFIKIGLVVWLYHPKTTGAQIIYSSGVRPYLMPMMEGSSVTTGTKKD</sequence>
<evidence type="ECO:0000313" key="3">
    <source>
        <dbReference type="EMBL" id="VEU39282.1"/>
    </source>
</evidence>
<organism evidence="3 4">
    <name type="scientific">Pseudo-nitzschia multistriata</name>
    <dbReference type="NCBI Taxonomy" id="183589"/>
    <lineage>
        <taxon>Eukaryota</taxon>
        <taxon>Sar</taxon>
        <taxon>Stramenopiles</taxon>
        <taxon>Ochrophyta</taxon>
        <taxon>Bacillariophyta</taxon>
        <taxon>Bacillariophyceae</taxon>
        <taxon>Bacillariophycidae</taxon>
        <taxon>Bacillariales</taxon>
        <taxon>Bacillariaceae</taxon>
        <taxon>Pseudo-nitzschia</taxon>
    </lineage>
</organism>
<dbReference type="EMBL" id="CAACVS010000214">
    <property type="protein sequence ID" value="VEU39282.1"/>
    <property type="molecule type" value="Genomic_DNA"/>
</dbReference>
<keyword evidence="2" id="KW-1133">Transmembrane helix</keyword>
<evidence type="ECO:0000256" key="2">
    <source>
        <dbReference type="SAM" id="Phobius"/>
    </source>
</evidence>
<name>A0A448ZB40_9STRA</name>
<keyword evidence="2" id="KW-0812">Transmembrane</keyword>
<protein>
    <recommendedName>
        <fullName evidence="5">Receptor expression-enhancing protein</fullName>
    </recommendedName>
</protein>
<evidence type="ECO:0000256" key="1">
    <source>
        <dbReference type="RuleBase" id="RU362006"/>
    </source>
</evidence>
<keyword evidence="4" id="KW-1185">Reference proteome</keyword>
<comment type="subcellular location">
    <subcellularLocation>
        <location evidence="1">Membrane</location>
        <topology evidence="1">Multi-pass membrane protein</topology>
    </subcellularLocation>
</comment>
<evidence type="ECO:0000313" key="4">
    <source>
        <dbReference type="Proteomes" id="UP000291116"/>
    </source>
</evidence>
<comment type="similarity">
    <text evidence="1">Belongs to the DP1 family.</text>
</comment>
<dbReference type="Pfam" id="PF03134">
    <property type="entry name" value="TB2_DP1_HVA22"/>
    <property type="match status" value="1"/>
</dbReference>
<feature type="transmembrane region" description="Helical" evidence="2">
    <location>
        <begin position="43"/>
        <end position="63"/>
    </location>
</feature>
<gene>
    <name evidence="3" type="ORF">PSNMU_V1.4_AUG-EV-PASAV3_0061450</name>
</gene>
<dbReference type="AlphaFoldDB" id="A0A448ZB40"/>
<reference evidence="3 4" key="1">
    <citation type="submission" date="2019-01" db="EMBL/GenBank/DDBJ databases">
        <authorList>
            <person name="Ferrante I. M."/>
        </authorList>
    </citation>
    <scope>NUCLEOTIDE SEQUENCE [LARGE SCALE GENOMIC DNA]</scope>
    <source>
        <strain evidence="3 4">B856</strain>
    </source>
</reference>
<evidence type="ECO:0008006" key="5">
    <source>
        <dbReference type="Google" id="ProtNLM"/>
    </source>
</evidence>
<proteinExistence type="inferred from homology"/>
<dbReference type="GO" id="GO:0016020">
    <property type="term" value="C:membrane"/>
    <property type="evidence" value="ECO:0007669"/>
    <property type="project" value="UniProtKB-SubCell"/>
</dbReference>
<dbReference type="PANTHER" id="PTHR12300">
    <property type="entry name" value="HVA22-LIKE PROTEINS"/>
    <property type="match status" value="1"/>
</dbReference>
<dbReference type="OrthoDB" id="10009287at2759"/>
<dbReference type="InterPro" id="IPR004345">
    <property type="entry name" value="TB2_DP1_HVA22"/>
</dbReference>
<dbReference type="Proteomes" id="UP000291116">
    <property type="component" value="Unassembled WGS sequence"/>
</dbReference>